<dbReference type="PRINTS" id="PR00952">
    <property type="entry name" value="TYPE3IMQPROT"/>
</dbReference>
<keyword evidence="9" id="KW-1185">Reference proteome</keyword>
<comment type="caution">
    <text evidence="8">The sequence shown here is derived from an EMBL/GenBank/DDBJ whole genome shotgun (WGS) entry which is preliminary data.</text>
</comment>
<dbReference type="GO" id="GO:0009306">
    <property type="term" value="P:protein secretion"/>
    <property type="evidence" value="ECO:0007669"/>
    <property type="project" value="InterPro"/>
</dbReference>
<dbReference type="AlphaFoldDB" id="A0A4Q1KFB4"/>
<dbReference type="Pfam" id="PF01313">
    <property type="entry name" value="Bac_export_3"/>
    <property type="match status" value="1"/>
</dbReference>
<evidence type="ECO:0000256" key="6">
    <source>
        <dbReference type="ARBA" id="ARBA00023136"/>
    </source>
</evidence>
<dbReference type="PIRSF" id="PIRSF004669">
    <property type="entry name" value="FliQ"/>
    <property type="match status" value="1"/>
</dbReference>
<evidence type="ECO:0000256" key="3">
    <source>
        <dbReference type="ARBA" id="ARBA00022475"/>
    </source>
</evidence>
<proteinExistence type="inferred from homology"/>
<evidence type="ECO:0000256" key="7">
    <source>
        <dbReference type="SAM" id="Phobius"/>
    </source>
</evidence>
<sequence length="87" mass="9010">MDPADMLALSRTALILLLTIAGPMLIASLVIGVIIGLVQALTQIQEMTLTFVPKLIGIGVVLLLSLPMIGAALSAFMAELSARIIGP</sequence>
<dbReference type="InterPro" id="IPR002191">
    <property type="entry name" value="Bac_export_3"/>
</dbReference>
<dbReference type="GO" id="GO:0005886">
    <property type="term" value="C:plasma membrane"/>
    <property type="evidence" value="ECO:0007669"/>
    <property type="project" value="UniProtKB-SubCell"/>
</dbReference>
<organism evidence="8 9">
    <name type="scientific">Sphingobium fluviale</name>
    <dbReference type="NCBI Taxonomy" id="2506423"/>
    <lineage>
        <taxon>Bacteria</taxon>
        <taxon>Pseudomonadati</taxon>
        <taxon>Pseudomonadota</taxon>
        <taxon>Alphaproteobacteria</taxon>
        <taxon>Sphingomonadales</taxon>
        <taxon>Sphingomonadaceae</taxon>
        <taxon>Sphingobium</taxon>
    </lineage>
</organism>
<evidence type="ECO:0000256" key="2">
    <source>
        <dbReference type="ARBA" id="ARBA00006156"/>
    </source>
</evidence>
<keyword evidence="5 7" id="KW-1133">Transmembrane helix</keyword>
<dbReference type="RefSeq" id="WP_129404443.1">
    <property type="nucleotide sequence ID" value="NZ_SBKP01000009.1"/>
</dbReference>
<keyword evidence="3" id="KW-1003">Cell membrane</keyword>
<dbReference type="PANTHER" id="PTHR34040:SF2">
    <property type="entry name" value="FLAGELLAR BIOSYNTHETIC PROTEIN FLIQ"/>
    <property type="match status" value="1"/>
</dbReference>
<feature type="transmembrane region" description="Helical" evidence="7">
    <location>
        <begin position="55"/>
        <end position="78"/>
    </location>
</feature>
<name>A0A4Q1KFB4_9SPHN</name>
<protein>
    <submittedName>
        <fullName evidence="8">Flagellar biosynthetic protein FliQ</fullName>
    </submittedName>
</protein>
<evidence type="ECO:0000256" key="1">
    <source>
        <dbReference type="ARBA" id="ARBA00004651"/>
    </source>
</evidence>
<evidence type="ECO:0000256" key="5">
    <source>
        <dbReference type="ARBA" id="ARBA00022989"/>
    </source>
</evidence>
<feature type="transmembrane region" description="Helical" evidence="7">
    <location>
        <begin position="12"/>
        <end position="35"/>
    </location>
</feature>
<evidence type="ECO:0000313" key="8">
    <source>
        <dbReference type="EMBL" id="RXR28368.1"/>
    </source>
</evidence>
<dbReference type="EMBL" id="SBKP01000009">
    <property type="protein sequence ID" value="RXR28368.1"/>
    <property type="molecule type" value="Genomic_DNA"/>
</dbReference>
<evidence type="ECO:0000313" key="9">
    <source>
        <dbReference type="Proteomes" id="UP000290958"/>
    </source>
</evidence>
<gene>
    <name evidence="8" type="ORF">EQG66_09960</name>
</gene>
<reference evidence="9" key="1">
    <citation type="submission" date="2019-01" db="EMBL/GenBank/DDBJ databases">
        <title>Cytophagaceae bacterium strain CAR-16.</title>
        <authorList>
            <person name="Chen W.-M."/>
        </authorList>
    </citation>
    <scope>NUCLEOTIDE SEQUENCE [LARGE SCALE GENOMIC DNA]</scope>
    <source>
        <strain evidence="9">CHR27</strain>
    </source>
</reference>
<keyword evidence="8" id="KW-0282">Flagellum</keyword>
<dbReference type="PANTHER" id="PTHR34040">
    <property type="entry name" value="FLAGELLAR BIOSYNTHETIC PROTEIN FLIQ"/>
    <property type="match status" value="1"/>
</dbReference>
<comment type="similarity">
    <text evidence="2">Belongs to the FliQ/MopD/SpaQ family.</text>
</comment>
<comment type="subcellular location">
    <subcellularLocation>
        <location evidence="1">Cell membrane</location>
        <topology evidence="1">Multi-pass membrane protein</topology>
    </subcellularLocation>
</comment>
<keyword evidence="8" id="KW-0966">Cell projection</keyword>
<evidence type="ECO:0000256" key="4">
    <source>
        <dbReference type="ARBA" id="ARBA00022692"/>
    </source>
</evidence>
<accession>A0A4Q1KFB4</accession>
<dbReference type="OrthoDB" id="9806440at2"/>
<keyword evidence="8" id="KW-0969">Cilium</keyword>
<keyword evidence="4 7" id="KW-0812">Transmembrane</keyword>
<dbReference type="Proteomes" id="UP000290958">
    <property type="component" value="Unassembled WGS sequence"/>
</dbReference>
<keyword evidence="6 7" id="KW-0472">Membrane</keyword>